<reference evidence="1 2" key="1">
    <citation type="journal article" date="2021" name="Front. Genet.">
        <title>Chromosome-Level Genome Assembly Reveals Significant Gene Expansion in the Toll and IMD Signaling Pathways of Dendrolimus kikuchii.</title>
        <authorList>
            <person name="Zhou J."/>
            <person name="Wu P."/>
            <person name="Xiong Z."/>
            <person name="Liu N."/>
            <person name="Zhao N."/>
            <person name="Ji M."/>
            <person name="Qiu Y."/>
            <person name="Yang B."/>
        </authorList>
    </citation>
    <scope>NUCLEOTIDE SEQUENCE [LARGE SCALE GENOMIC DNA]</scope>
    <source>
        <strain evidence="1">Ann1</strain>
    </source>
</reference>
<evidence type="ECO:0000313" key="2">
    <source>
        <dbReference type="Proteomes" id="UP000824533"/>
    </source>
</evidence>
<organism evidence="1 2">
    <name type="scientific">Dendrolimus kikuchii</name>
    <dbReference type="NCBI Taxonomy" id="765133"/>
    <lineage>
        <taxon>Eukaryota</taxon>
        <taxon>Metazoa</taxon>
        <taxon>Ecdysozoa</taxon>
        <taxon>Arthropoda</taxon>
        <taxon>Hexapoda</taxon>
        <taxon>Insecta</taxon>
        <taxon>Pterygota</taxon>
        <taxon>Neoptera</taxon>
        <taxon>Endopterygota</taxon>
        <taxon>Lepidoptera</taxon>
        <taxon>Glossata</taxon>
        <taxon>Ditrysia</taxon>
        <taxon>Bombycoidea</taxon>
        <taxon>Lasiocampidae</taxon>
        <taxon>Dendrolimus</taxon>
    </lineage>
</organism>
<proteinExistence type="predicted"/>
<gene>
    <name evidence="1" type="ORF">K1T71_010269</name>
</gene>
<protein>
    <submittedName>
        <fullName evidence="1">Uncharacterized protein</fullName>
    </submittedName>
</protein>
<name>A0ACC1CR25_9NEOP</name>
<comment type="caution">
    <text evidence="1">The sequence shown here is derived from an EMBL/GenBank/DDBJ whole genome shotgun (WGS) entry which is preliminary data.</text>
</comment>
<sequence>MDKNSISSKESNSPDSNVTSKLRRLKVQEQILIQSLKQLQVDSSTSYADDVDFVNFTKKLKYSYCKLINIFEDMKAKTCANEMLKSLDIEEIQNNLLELETNIKLFKRDLQSEIKSLKIIEEDITKQVNCDMSEINKRSKIQTVKYNKIVQSPVRVMISSPLKCLEVQQFQDFLAQSPNRYGGWNEYNHNIFKKLWDKYFQSLDNDDVDNNVIQTDKFSTFVEESLKNIYGVTKDCIIAHSGWFVQYLNLQNRRQKAIDKWKNNRKALTTSKSLMKSNFTNDETASTHKDSKRYRNVSSCKYKRELIKSSLEEVLCNKDNMNSRNDGSTISQLYSRNSRYQRKIISSTYKKSTKQWIYRRSDVEDPPCSFTSIENIKKVRIPNWRLGLERR</sequence>
<accession>A0ACC1CR25</accession>
<keyword evidence="2" id="KW-1185">Reference proteome</keyword>
<evidence type="ECO:0000313" key="1">
    <source>
        <dbReference type="EMBL" id="KAJ0174123.1"/>
    </source>
</evidence>
<dbReference type="Proteomes" id="UP000824533">
    <property type="component" value="Linkage Group LG18"/>
</dbReference>
<dbReference type="EMBL" id="CM034404">
    <property type="protein sequence ID" value="KAJ0174123.1"/>
    <property type="molecule type" value="Genomic_DNA"/>
</dbReference>